<evidence type="ECO:0000313" key="6">
    <source>
        <dbReference type="EMBL" id="GFE64698.1"/>
    </source>
</evidence>
<accession>A0A6N6JHD6</accession>
<gene>
    <name evidence="6" type="primary">znuA2</name>
    <name evidence="6" type="ORF">KIN_17720</name>
</gene>
<dbReference type="GO" id="GO:0046872">
    <property type="term" value="F:metal ion binding"/>
    <property type="evidence" value="ECO:0007669"/>
    <property type="project" value="InterPro"/>
</dbReference>
<dbReference type="GO" id="GO:0007155">
    <property type="term" value="P:cell adhesion"/>
    <property type="evidence" value="ECO:0007669"/>
    <property type="project" value="InterPro"/>
</dbReference>
<dbReference type="PRINTS" id="PR00691">
    <property type="entry name" value="ADHESINB"/>
</dbReference>
<keyword evidence="4" id="KW-0732">Signal</keyword>
<dbReference type="Pfam" id="PF01297">
    <property type="entry name" value="ZnuA"/>
    <property type="match status" value="1"/>
</dbReference>
<keyword evidence="5" id="KW-0406">Ion transport</keyword>
<evidence type="ECO:0000256" key="4">
    <source>
        <dbReference type="ARBA" id="ARBA00022729"/>
    </source>
</evidence>
<dbReference type="PANTHER" id="PTHR42953:SF3">
    <property type="entry name" value="HIGH-AFFINITY ZINC UPTAKE SYSTEM PROTEIN ZNUA"/>
    <property type="match status" value="1"/>
</dbReference>
<dbReference type="InterPro" id="IPR050492">
    <property type="entry name" value="Bact_metal-bind_prot9"/>
</dbReference>
<dbReference type="PANTHER" id="PTHR42953">
    <property type="entry name" value="HIGH-AFFINITY ZINC UPTAKE SYSTEM PROTEIN ZNUA-RELATED"/>
    <property type="match status" value="1"/>
</dbReference>
<dbReference type="InterPro" id="IPR006127">
    <property type="entry name" value="ZnuA-like"/>
</dbReference>
<evidence type="ECO:0000256" key="3">
    <source>
        <dbReference type="ARBA" id="ARBA00022448"/>
    </source>
</evidence>
<proteinExistence type="inferred from homology"/>
<organism evidence="6 7">
    <name type="scientific">Litoreibacter roseus</name>
    <dbReference type="NCBI Taxonomy" id="2601869"/>
    <lineage>
        <taxon>Bacteria</taxon>
        <taxon>Pseudomonadati</taxon>
        <taxon>Pseudomonadota</taxon>
        <taxon>Alphaproteobacteria</taxon>
        <taxon>Rhodobacterales</taxon>
        <taxon>Roseobacteraceae</taxon>
        <taxon>Litoreibacter</taxon>
    </lineage>
</organism>
<protein>
    <recommendedName>
        <fullName evidence="2">High-affinity zinc uptake system protein ZnuA</fullName>
    </recommendedName>
</protein>
<dbReference type="OrthoDB" id="7346865at2"/>
<keyword evidence="7" id="KW-1185">Reference proteome</keyword>
<dbReference type="Gene3D" id="3.40.50.1980">
    <property type="entry name" value="Nitrogenase molybdenum iron protein domain"/>
    <property type="match status" value="2"/>
</dbReference>
<keyword evidence="5" id="KW-0864">Zinc transport</keyword>
<dbReference type="InterPro" id="IPR006129">
    <property type="entry name" value="AdhesinB"/>
</dbReference>
<keyword evidence="5" id="KW-0862">Zinc</keyword>
<evidence type="ECO:0000256" key="2">
    <source>
        <dbReference type="ARBA" id="ARBA00015915"/>
    </source>
</evidence>
<comment type="similarity">
    <text evidence="1">Belongs to the bacterial solute-binding protein 9 family.</text>
</comment>
<comment type="caution">
    <text evidence="6">The sequence shown here is derived from an EMBL/GenBank/DDBJ whole genome shotgun (WGS) entry which is preliminary data.</text>
</comment>
<dbReference type="RefSeq" id="WP_159806076.1">
    <property type="nucleotide sequence ID" value="NZ_BLJE01000002.1"/>
</dbReference>
<name>A0A6N6JHD6_9RHOB</name>
<reference evidence="6 7" key="1">
    <citation type="submission" date="2019-12" db="EMBL/GenBank/DDBJ databases">
        <title>Litoreibacter badius sp. nov., a novel bacteriochlorophyll a-containing bacterium in the genus Litoreibacter.</title>
        <authorList>
            <person name="Kanamuro M."/>
            <person name="Takabe Y."/>
            <person name="Mori K."/>
            <person name="Takaichi S."/>
            <person name="Hanada S."/>
        </authorList>
    </citation>
    <scope>NUCLEOTIDE SEQUENCE [LARGE SCALE GENOMIC DNA]</scope>
    <source>
        <strain evidence="6 7">K6</strain>
    </source>
</reference>
<evidence type="ECO:0000256" key="5">
    <source>
        <dbReference type="ARBA" id="ARBA00022906"/>
    </source>
</evidence>
<dbReference type="SUPFAM" id="SSF53807">
    <property type="entry name" value="Helical backbone' metal receptor"/>
    <property type="match status" value="1"/>
</dbReference>
<keyword evidence="3" id="KW-0813">Transport</keyword>
<evidence type="ECO:0000313" key="7">
    <source>
        <dbReference type="Proteomes" id="UP000436822"/>
    </source>
</evidence>
<dbReference type="GO" id="GO:0006829">
    <property type="term" value="P:zinc ion transport"/>
    <property type="evidence" value="ECO:0007669"/>
    <property type="project" value="UniProtKB-KW"/>
</dbReference>
<dbReference type="AlphaFoldDB" id="A0A6N6JHD6"/>
<dbReference type="EMBL" id="BLJE01000002">
    <property type="protein sequence ID" value="GFE64698.1"/>
    <property type="molecule type" value="Genomic_DNA"/>
</dbReference>
<sequence length="292" mass="31236">MARISVLVWFLTVGTAVAEVPKVVTDIAPVHSLVASVMDGVGQPSLLLPAGASPHSHAMRPSDAQSLQDAAVVFWIGEALTPWLHDSLENLGENAQKVSLLDVPETIIHEAEDHSDHDHGHSHGPVDPHAWLDPQNAKIWLGEIARILSAADPEHDKIYEENALRAAAALEKIEADTHDQVSQVTGSIVVQHDALRYFEERFSVETIGAITNVDDAAPSAKRLKDLQGELSGDQPVCLIVPTVGGAQDIKGLDRDVQISQTDILGANLEAGPNLYADLLIDVAKAFTACGNI</sequence>
<evidence type="ECO:0000256" key="1">
    <source>
        <dbReference type="ARBA" id="ARBA00011028"/>
    </source>
</evidence>
<dbReference type="Proteomes" id="UP000436822">
    <property type="component" value="Unassembled WGS sequence"/>
</dbReference>